<accession>A0A917D7H6</accession>
<dbReference type="InterPro" id="IPR052209">
    <property type="entry name" value="CbiZ"/>
</dbReference>
<protein>
    <recommendedName>
        <fullName evidence="3">Adenosylcobinamide amidohydrolase</fullName>
    </recommendedName>
</protein>
<dbReference type="RefSeq" id="WP_188531943.1">
    <property type="nucleotide sequence ID" value="NZ_BMGR01000010.1"/>
</dbReference>
<dbReference type="Pfam" id="PF01955">
    <property type="entry name" value="CbiZ"/>
    <property type="match status" value="1"/>
</dbReference>
<evidence type="ECO:0008006" key="3">
    <source>
        <dbReference type="Google" id="ProtNLM"/>
    </source>
</evidence>
<dbReference type="Proteomes" id="UP000644756">
    <property type="component" value="Unassembled WGS sequence"/>
</dbReference>
<reference evidence="1" key="1">
    <citation type="journal article" date="2014" name="Int. J. Syst. Evol. Microbiol.">
        <title>Complete genome sequence of Corynebacterium casei LMG S-19264T (=DSM 44701T), isolated from a smear-ripened cheese.</title>
        <authorList>
            <consortium name="US DOE Joint Genome Institute (JGI-PGF)"/>
            <person name="Walter F."/>
            <person name="Albersmeier A."/>
            <person name="Kalinowski J."/>
            <person name="Ruckert C."/>
        </authorList>
    </citation>
    <scope>NUCLEOTIDE SEQUENCE</scope>
    <source>
        <strain evidence="1">CGMCC 1.12987</strain>
    </source>
</reference>
<reference evidence="1" key="2">
    <citation type="submission" date="2020-09" db="EMBL/GenBank/DDBJ databases">
        <authorList>
            <person name="Sun Q."/>
            <person name="Zhou Y."/>
        </authorList>
    </citation>
    <scope>NUCLEOTIDE SEQUENCE</scope>
    <source>
        <strain evidence="1">CGMCC 1.12987</strain>
    </source>
</reference>
<dbReference type="PANTHER" id="PTHR35336">
    <property type="entry name" value="ADENOSYLCOBINAMIDE AMIDOHYDROLASE"/>
    <property type="match status" value="1"/>
</dbReference>
<dbReference type="InterPro" id="IPR002808">
    <property type="entry name" value="AdoCbi_amidolase"/>
</dbReference>
<name>A0A917D7H6_9BACL</name>
<dbReference type="PANTHER" id="PTHR35336:SF5">
    <property type="entry name" value="ADENOSYLCOBINAMIDE AMIDOHYDROLASE"/>
    <property type="match status" value="1"/>
</dbReference>
<evidence type="ECO:0000313" key="2">
    <source>
        <dbReference type="Proteomes" id="UP000644756"/>
    </source>
</evidence>
<organism evidence="1 2">
    <name type="scientific">Paenibacillus abyssi</name>
    <dbReference type="NCBI Taxonomy" id="1340531"/>
    <lineage>
        <taxon>Bacteria</taxon>
        <taxon>Bacillati</taxon>
        <taxon>Bacillota</taxon>
        <taxon>Bacilli</taxon>
        <taxon>Bacillales</taxon>
        <taxon>Paenibacillaceae</taxon>
        <taxon>Paenibacillus</taxon>
    </lineage>
</organism>
<dbReference type="AlphaFoldDB" id="A0A917D7H6"/>
<sequence length="237" mass="25415">MVQPFRSGQDYCSSVWPGLMISYRDDHLLVKGTGQLECISSAVYNGGLRMADHWVNWRVPLSYQCSDPVSDVLEQLGHWEYPADTTIGLITAAKLTHAAIAEQHGDHFRIVCCSTSGTRNAARAGLARPVFSAYPAVGTINTMVFVDGRMSHSAMVNALITAAEAKAAALSDLGIQDLVTGSIATGTTTDALMIGVSQSENFQEIHRYAGAATTIGNIIGKVVYDSVYMATVTQHES</sequence>
<proteinExistence type="predicted"/>
<keyword evidence="2" id="KW-1185">Reference proteome</keyword>
<gene>
    <name evidence="1" type="ORF">GCM10010916_30540</name>
</gene>
<dbReference type="EMBL" id="BMGR01000010">
    <property type="protein sequence ID" value="GGG11605.1"/>
    <property type="molecule type" value="Genomic_DNA"/>
</dbReference>
<comment type="caution">
    <text evidence="1">The sequence shown here is derived from an EMBL/GenBank/DDBJ whole genome shotgun (WGS) entry which is preliminary data.</text>
</comment>
<evidence type="ECO:0000313" key="1">
    <source>
        <dbReference type="EMBL" id="GGG11605.1"/>
    </source>
</evidence>